<evidence type="ECO:0000313" key="6">
    <source>
        <dbReference type="EMBL" id="RCL73965.1"/>
    </source>
</evidence>
<dbReference type="GO" id="GO:0006744">
    <property type="term" value="P:ubiquinone biosynthetic process"/>
    <property type="evidence" value="ECO:0007669"/>
    <property type="project" value="TreeGrafter"/>
</dbReference>
<reference evidence="6 7" key="1">
    <citation type="journal article" date="2018" name="Microbiome">
        <title>Fine metagenomic profile of the Mediterranean stratified and mixed water columns revealed by assembly and recruitment.</title>
        <authorList>
            <person name="Haro-Moreno J.M."/>
            <person name="Lopez-Perez M."/>
            <person name="De La Torre J.R."/>
            <person name="Picazo A."/>
            <person name="Camacho A."/>
            <person name="Rodriguez-Valera F."/>
        </authorList>
    </citation>
    <scope>NUCLEOTIDE SEQUENCE [LARGE SCALE GENOMIC DNA]</scope>
    <source>
        <strain evidence="6">MED-G57</strain>
    </source>
</reference>
<keyword evidence="4" id="KW-0067">ATP-binding</keyword>
<gene>
    <name evidence="6" type="ORF">DBW71_02525</name>
</gene>
<evidence type="ECO:0000256" key="3">
    <source>
        <dbReference type="ARBA" id="ARBA00022741"/>
    </source>
</evidence>
<dbReference type="GO" id="GO:0005524">
    <property type="term" value="F:ATP binding"/>
    <property type="evidence" value="ECO:0007669"/>
    <property type="project" value="UniProtKB-KW"/>
</dbReference>
<dbReference type="CDD" id="cd13970">
    <property type="entry name" value="ABC1_ADCK3"/>
    <property type="match status" value="1"/>
</dbReference>
<keyword evidence="2" id="KW-0808">Transferase</keyword>
<dbReference type="SUPFAM" id="SSF56112">
    <property type="entry name" value="Protein kinase-like (PK-like)"/>
    <property type="match status" value="1"/>
</dbReference>
<feature type="domain" description="ABC1 atypical kinase-like" evidence="5">
    <location>
        <begin position="85"/>
        <end position="327"/>
    </location>
</feature>
<evidence type="ECO:0000259" key="5">
    <source>
        <dbReference type="Pfam" id="PF03109"/>
    </source>
</evidence>
<comment type="similarity">
    <text evidence="1">Belongs to the protein kinase superfamily. ADCK protein kinase family.</text>
</comment>
<organism evidence="6 7">
    <name type="scientific">PS1 clade bacterium</name>
    <dbReference type="NCBI Taxonomy" id="2175152"/>
    <lineage>
        <taxon>Bacteria</taxon>
        <taxon>Pseudomonadati</taxon>
        <taxon>Pseudomonadota</taxon>
        <taxon>Alphaproteobacteria</taxon>
        <taxon>PS1 clade</taxon>
    </lineage>
</organism>
<dbReference type="InterPro" id="IPR051409">
    <property type="entry name" value="Atypical_kinase_ADCK"/>
</dbReference>
<keyword evidence="3" id="KW-0547">Nucleotide-binding</keyword>
<dbReference type="PANTHER" id="PTHR43851">
    <property type="match status" value="1"/>
</dbReference>
<sequence>MVQNFKETNNYPKRLSRYSSVGKEVGKFATRFLINTVISDNKSERNAVALKNALGTLKGPLMKIAQLLSTIPGAIPEEYKDELSKLQNMAPPMGAGFVRRRMQMELGNNWEKKFIEFNYKPFAAASLGQVHKARDMKNREIVCKLQYPNMISAVEADLKQLDIIFKINKNLDPAIGTNKIREEIAQRLREELDYDREANHLKLFSEILKKYDDIRIPTVFKNVSTDKLLVMSYLSGKPLMDYKSSSQEIRNKIAHCLFRAWWVPFGQFGVIHGDPHLGNYSIIEEDNNVLGINLLDFGCVRRFQPVFVEGVINLYNGLKNNNQEMLVNSYESWGFKNLNKELIDILNVWANFIYGPILDNRSRTVADGIEPEVYGRKEAFNVYQSLKKIGPVEIPREFVFMDRAAIGLGSVFLHLNANLNLHNLFEDAIGEFNIDKLTKKQSEVFKKTGVDFGL</sequence>
<evidence type="ECO:0000256" key="2">
    <source>
        <dbReference type="ARBA" id="ARBA00022679"/>
    </source>
</evidence>
<protein>
    <submittedName>
        <fullName evidence="6">AarF/ABC1/UbiB kinase family protein</fullName>
    </submittedName>
</protein>
<proteinExistence type="inferred from homology"/>
<keyword evidence="6" id="KW-0418">Kinase</keyword>
<evidence type="ECO:0000256" key="1">
    <source>
        <dbReference type="ARBA" id="ARBA00009670"/>
    </source>
</evidence>
<dbReference type="InterPro" id="IPR034646">
    <property type="entry name" value="ADCK3_dom"/>
</dbReference>
<dbReference type="InterPro" id="IPR011009">
    <property type="entry name" value="Kinase-like_dom_sf"/>
</dbReference>
<dbReference type="Pfam" id="PF03109">
    <property type="entry name" value="ABC1"/>
    <property type="match status" value="1"/>
</dbReference>
<name>A0A368DRW5_9PROT</name>
<dbReference type="AlphaFoldDB" id="A0A368DRW5"/>
<evidence type="ECO:0000256" key="4">
    <source>
        <dbReference type="ARBA" id="ARBA00022840"/>
    </source>
</evidence>
<dbReference type="GO" id="GO:0016301">
    <property type="term" value="F:kinase activity"/>
    <property type="evidence" value="ECO:0007669"/>
    <property type="project" value="UniProtKB-KW"/>
</dbReference>
<dbReference type="EMBL" id="QOQD01000004">
    <property type="protein sequence ID" value="RCL73965.1"/>
    <property type="molecule type" value="Genomic_DNA"/>
</dbReference>
<comment type="caution">
    <text evidence="6">The sequence shown here is derived from an EMBL/GenBank/DDBJ whole genome shotgun (WGS) entry which is preliminary data.</text>
</comment>
<evidence type="ECO:0000313" key="7">
    <source>
        <dbReference type="Proteomes" id="UP000253570"/>
    </source>
</evidence>
<dbReference type="PANTHER" id="PTHR43851:SF3">
    <property type="entry name" value="COENZYME Q8"/>
    <property type="match status" value="1"/>
</dbReference>
<dbReference type="Proteomes" id="UP000253570">
    <property type="component" value="Unassembled WGS sequence"/>
</dbReference>
<dbReference type="InterPro" id="IPR004147">
    <property type="entry name" value="ABC1_dom"/>
</dbReference>
<accession>A0A368DRW5</accession>